<protein>
    <submittedName>
        <fullName evidence="2">Uncharacterized protein</fullName>
    </submittedName>
</protein>
<evidence type="ECO:0000313" key="3">
    <source>
        <dbReference type="Proteomes" id="UP000007886"/>
    </source>
</evidence>
<keyword evidence="1" id="KW-1133">Transmembrane helix</keyword>
<reference evidence="2 3" key="1">
    <citation type="journal article" date="2012" name="Microbes Environ.">
        <title>Complete genome sequence of Bradyrhizobium sp. S23321: insights into symbiosis evolution in soil oligotrophs.</title>
        <authorList>
            <person name="Okubo T."/>
            <person name="Tsukui T."/>
            <person name="Maita H."/>
            <person name="Okamoto S."/>
            <person name="Oshima K."/>
            <person name="Fujisawa T."/>
            <person name="Saito A."/>
            <person name="Futamata H."/>
            <person name="Hattori R."/>
            <person name="Shimomura Y."/>
            <person name="Haruta S."/>
            <person name="Morimoto S."/>
            <person name="Wang Y."/>
            <person name="Sakai Y."/>
            <person name="Hattori M."/>
            <person name="Aizawa S."/>
            <person name="Nagashima K.V.P."/>
            <person name="Masuda S."/>
            <person name="Hattori T."/>
            <person name="Yamashita A."/>
            <person name="Bao Z."/>
            <person name="Hayatsu M."/>
            <person name="Kajiya-Kanegae H."/>
            <person name="Yoshinaga I."/>
            <person name="Sakamoto K."/>
            <person name="Toyota K."/>
            <person name="Nakao M."/>
            <person name="Kohara M."/>
            <person name="Anda M."/>
            <person name="Niwa R."/>
            <person name="Jung-Hwan P."/>
            <person name="Sameshima-Saito R."/>
            <person name="Tokuda S."/>
            <person name="Yamamoto S."/>
            <person name="Yamamoto S."/>
            <person name="Yokoyama T."/>
            <person name="Akutsu T."/>
            <person name="Nakamura Y."/>
            <person name="Nakahira-Yanaka Y."/>
            <person name="Takada Hoshino Y."/>
            <person name="Hirakawa H."/>
            <person name="Mitsui H."/>
            <person name="Terasawa K."/>
            <person name="Itakura M."/>
            <person name="Sato S."/>
            <person name="Ikeda-Ohtsubo W."/>
            <person name="Sakakura N."/>
            <person name="Kaminuma E."/>
            <person name="Minamisawa K."/>
        </authorList>
    </citation>
    <scope>NUCLEOTIDE SEQUENCE [LARGE SCALE GENOMIC DNA]</scope>
    <source>
        <strain evidence="2 3">S23321</strain>
    </source>
</reference>
<proteinExistence type="predicted"/>
<feature type="transmembrane region" description="Helical" evidence="1">
    <location>
        <begin position="6"/>
        <end position="24"/>
    </location>
</feature>
<gene>
    <name evidence="2" type="ORF">S23_62550</name>
</gene>
<dbReference type="EMBL" id="AP012279">
    <property type="protein sequence ID" value="BAL79443.1"/>
    <property type="molecule type" value="Genomic_DNA"/>
</dbReference>
<organism evidence="2 3">
    <name type="scientific">Bradyrhizobium cosmicum</name>
    <dbReference type="NCBI Taxonomy" id="1404864"/>
    <lineage>
        <taxon>Bacteria</taxon>
        <taxon>Pseudomonadati</taxon>
        <taxon>Pseudomonadota</taxon>
        <taxon>Alphaproteobacteria</taxon>
        <taxon>Hyphomicrobiales</taxon>
        <taxon>Nitrobacteraceae</taxon>
        <taxon>Bradyrhizobium</taxon>
    </lineage>
</organism>
<keyword evidence="3" id="KW-1185">Reference proteome</keyword>
<dbReference type="RefSeq" id="WP_015688706.1">
    <property type="nucleotide sequence ID" value="NC_017082.1"/>
</dbReference>
<dbReference type="KEGG" id="brs:S23_62550"/>
<accession>A0AAI8MKC7</accession>
<keyword evidence="1" id="KW-0812">Transmembrane</keyword>
<sequence length="151" mass="17072">MDVLFNVVGILTATMVVTVAHFPLETTRSLLSLGSAPVVRYIHRQKALTVASEHARMRALLGQFIDEGRLMLARLRDPARDTESSRLHAHGWTTQVEEFLRNDLGSSYVARLHSTSFVDDGEIEGIPLERLQDWRDLCGRVSYLELLRAEI</sequence>
<name>A0AAI8MKC7_9BRAD</name>
<dbReference type="AlphaFoldDB" id="A0AAI8MKC7"/>
<evidence type="ECO:0000256" key="1">
    <source>
        <dbReference type="SAM" id="Phobius"/>
    </source>
</evidence>
<keyword evidence="1" id="KW-0472">Membrane</keyword>
<evidence type="ECO:0000313" key="2">
    <source>
        <dbReference type="EMBL" id="BAL79443.1"/>
    </source>
</evidence>
<dbReference type="Proteomes" id="UP000007886">
    <property type="component" value="Chromosome"/>
</dbReference>